<dbReference type="AlphaFoldDB" id="A0A9E7JAZ1"/>
<name>A0A9E7JAZ1_9LILI</name>
<reference evidence="2" key="1">
    <citation type="submission" date="2022-05" db="EMBL/GenBank/DDBJ databases">
        <title>The Musa troglodytarum L. genome provides insights into the mechanism of non-climacteric behaviour and enrichment of carotenoids.</title>
        <authorList>
            <person name="Wang J."/>
        </authorList>
    </citation>
    <scope>NUCLEOTIDE SEQUENCE</scope>
    <source>
        <tissue evidence="2">Leaf</tissue>
    </source>
</reference>
<accession>A0A9E7JAZ1</accession>
<sequence>LSLRRTPLYPRVLLSTASPPLLILRPFALVSPPLALSFSVYLSISVSLFSSCFCGGSSSPSRSWQKAAPFPEISGIGGRNERKRLPGRGGGGARRVRSRDSIHGAHVMTKGESFH</sequence>
<proteinExistence type="predicted"/>
<dbReference type="EMBL" id="CP097502">
    <property type="protein sequence ID" value="URD73772.1"/>
    <property type="molecule type" value="Genomic_DNA"/>
</dbReference>
<gene>
    <name evidence="2" type="ORF">MUK42_35731</name>
</gene>
<evidence type="ECO:0000256" key="1">
    <source>
        <dbReference type="SAM" id="MobiDB-lite"/>
    </source>
</evidence>
<organism evidence="2 3">
    <name type="scientific">Musa troglodytarum</name>
    <name type="common">fe'i banana</name>
    <dbReference type="NCBI Taxonomy" id="320322"/>
    <lineage>
        <taxon>Eukaryota</taxon>
        <taxon>Viridiplantae</taxon>
        <taxon>Streptophyta</taxon>
        <taxon>Embryophyta</taxon>
        <taxon>Tracheophyta</taxon>
        <taxon>Spermatophyta</taxon>
        <taxon>Magnoliopsida</taxon>
        <taxon>Liliopsida</taxon>
        <taxon>Zingiberales</taxon>
        <taxon>Musaceae</taxon>
        <taxon>Musa</taxon>
    </lineage>
</organism>
<evidence type="ECO:0000313" key="3">
    <source>
        <dbReference type="Proteomes" id="UP001055439"/>
    </source>
</evidence>
<feature type="non-terminal residue" evidence="2">
    <location>
        <position position="1"/>
    </location>
</feature>
<dbReference type="Proteomes" id="UP001055439">
    <property type="component" value="Chromosome 1"/>
</dbReference>
<evidence type="ECO:0000313" key="2">
    <source>
        <dbReference type="EMBL" id="URD73772.1"/>
    </source>
</evidence>
<feature type="region of interest" description="Disordered" evidence="1">
    <location>
        <begin position="58"/>
        <end position="115"/>
    </location>
</feature>
<keyword evidence="3" id="KW-1185">Reference proteome</keyword>
<protein>
    <submittedName>
        <fullName evidence="2">Uncharacterized protein</fullName>
    </submittedName>
</protein>